<dbReference type="EMBL" id="CP165625">
    <property type="protein sequence ID" value="XDU94949.1"/>
    <property type="molecule type" value="Genomic_DNA"/>
</dbReference>
<dbReference type="InterPro" id="IPR011008">
    <property type="entry name" value="Dimeric_a/b-barrel"/>
</dbReference>
<dbReference type="SUPFAM" id="SSF54909">
    <property type="entry name" value="Dimeric alpha+beta barrel"/>
    <property type="match status" value="1"/>
</dbReference>
<feature type="signal peptide" evidence="2">
    <location>
        <begin position="1"/>
        <end position="20"/>
    </location>
</feature>
<reference evidence="4" key="1">
    <citation type="submission" date="2024-07" db="EMBL/GenBank/DDBJ databases">
        <authorList>
            <person name="Biller S.J."/>
        </authorList>
    </citation>
    <scope>NUCLEOTIDE SEQUENCE</scope>
    <source>
        <strain evidence="4">WC2409</strain>
    </source>
</reference>
<dbReference type="Gene3D" id="3.30.70.100">
    <property type="match status" value="1"/>
</dbReference>
<dbReference type="PANTHER" id="PTHR33178">
    <property type="match status" value="1"/>
</dbReference>
<dbReference type="PROSITE" id="PS51257">
    <property type="entry name" value="PROKAR_LIPOPROTEIN"/>
    <property type="match status" value="1"/>
</dbReference>
<dbReference type="InterPro" id="IPR013097">
    <property type="entry name" value="Dabb"/>
</dbReference>
<dbReference type="AlphaFoldDB" id="A0AB39W2N7"/>
<dbReference type="SMART" id="SM00886">
    <property type="entry name" value="Dabb"/>
    <property type="match status" value="1"/>
</dbReference>
<feature type="chain" id="PRO_5044277738" evidence="2">
    <location>
        <begin position="21"/>
        <end position="127"/>
    </location>
</feature>
<evidence type="ECO:0000259" key="3">
    <source>
        <dbReference type="PROSITE" id="PS51502"/>
    </source>
</evidence>
<dbReference type="Pfam" id="PF07876">
    <property type="entry name" value="Dabb"/>
    <property type="match status" value="1"/>
</dbReference>
<evidence type="ECO:0000256" key="2">
    <source>
        <dbReference type="SAM" id="SignalP"/>
    </source>
</evidence>
<dbReference type="PANTHER" id="PTHR33178:SF10">
    <property type="entry name" value="STRESS-RESPONSE A_B BARREL DOMAIN-CONTAINING PROTEIN"/>
    <property type="match status" value="1"/>
</dbReference>
<proteinExistence type="predicted"/>
<gene>
    <name evidence="4" type="ORF">AB3G34_13780</name>
</gene>
<evidence type="ECO:0000313" key="4">
    <source>
        <dbReference type="EMBL" id="XDU94949.1"/>
    </source>
</evidence>
<dbReference type="PROSITE" id="PS51502">
    <property type="entry name" value="S_R_A_B_BARREL"/>
    <property type="match status" value="1"/>
</dbReference>
<protein>
    <submittedName>
        <fullName evidence="4">Dabb family protein</fullName>
    </submittedName>
</protein>
<name>A0AB39W2N7_9FLAO</name>
<evidence type="ECO:0000256" key="1">
    <source>
        <dbReference type="ARBA" id="ARBA00011738"/>
    </source>
</evidence>
<comment type="subunit">
    <text evidence="1">Homodimer.</text>
</comment>
<keyword evidence="2" id="KW-0732">Signal</keyword>
<dbReference type="RefSeq" id="WP_369752770.1">
    <property type="nucleotide sequence ID" value="NZ_CP165625.1"/>
</dbReference>
<accession>A0AB39W2N7</accession>
<organism evidence="4">
    <name type="scientific">Flavobacterium sp. WC2409</name>
    <dbReference type="NCBI Taxonomy" id="3234139"/>
    <lineage>
        <taxon>Bacteria</taxon>
        <taxon>Pseudomonadati</taxon>
        <taxon>Bacteroidota</taxon>
        <taxon>Flavobacteriia</taxon>
        <taxon>Flavobacteriales</taxon>
        <taxon>Flavobacteriaceae</taxon>
        <taxon>Flavobacterium</taxon>
    </lineage>
</organism>
<dbReference type="InterPro" id="IPR044662">
    <property type="entry name" value="HS1/DABB1-like"/>
</dbReference>
<feature type="domain" description="Stress-response A/B barrel" evidence="3">
    <location>
        <begin position="29"/>
        <end position="123"/>
    </location>
</feature>
<sequence length="127" mass="14240">MKKVLIITLLIMASCATVNAQKTHNKQLLRHVVMFGWNENTDPAYINKVVAALSDLQHKIPVIKAFEWGTNNSPENLNNGLTHCFTLTFTSEADRDAYLIDPAHKAFVALLNPAPDKVTVFDYWATN</sequence>